<comment type="caution">
    <text evidence="14">The sequence shown here is derived from an EMBL/GenBank/DDBJ whole genome shotgun (WGS) entry which is preliminary data.</text>
</comment>
<evidence type="ECO:0000256" key="9">
    <source>
        <dbReference type="ARBA" id="ARBA00022989"/>
    </source>
</evidence>
<comment type="subcellular location">
    <subcellularLocation>
        <location evidence="2">Membrane</location>
        <topology evidence="2">Multi-pass membrane protein</topology>
    </subcellularLocation>
</comment>
<feature type="transmembrane region" description="Helical" evidence="12">
    <location>
        <begin position="195"/>
        <end position="211"/>
    </location>
</feature>
<dbReference type="Pfam" id="PF02163">
    <property type="entry name" value="Peptidase_M50"/>
    <property type="match status" value="1"/>
</dbReference>
<keyword evidence="15" id="KW-1185">Reference proteome</keyword>
<sequence>MAQSKQNNSRGALGWIAVVGVFLLSKMKWLLTLLKLGKFATLISMFISLGAYALFYGWKFAAAIIYLIFVHEMGHLVAAKIKKIPTSPAVFIPFLGATIGIDPKKIKNAETEFFIAYGGPLAGLLSILPAIGLYFLTSDPYWALVTQLGALINLFNLFPVSPLDGGRIVGVLSTKIWFIGLVALIPMFFLSRDPILILIFLFGLFTWWDRLKDNEKIGVLRYEEKVLSEITRDLQTLRDYTKGELGQLYSTGYYASVYAYSAFFDQLTKRKSIVNQRLQNLKGSSLFSNTKRLQKKKWIIEKELITDTLNQLGKVNEFYGENNLRIDIDKCFENNKTRLKELKTEIKRINTYYQSSISAKIKALILYIGLAIVLALLLVFAMDILNGSNPIIR</sequence>
<comment type="cofactor">
    <cofactor evidence="1">
        <name>Zn(2+)</name>
        <dbReference type="ChEBI" id="CHEBI:29105"/>
    </cofactor>
</comment>
<feature type="transmembrane region" description="Helical" evidence="12">
    <location>
        <begin position="364"/>
        <end position="385"/>
    </location>
</feature>
<dbReference type="Proteomes" id="UP001145069">
    <property type="component" value="Unassembled WGS sequence"/>
</dbReference>
<dbReference type="GO" id="GO:0016020">
    <property type="term" value="C:membrane"/>
    <property type="evidence" value="ECO:0007669"/>
    <property type="project" value="UniProtKB-SubCell"/>
</dbReference>
<accession>A0A9X3WHV9</accession>
<evidence type="ECO:0000256" key="2">
    <source>
        <dbReference type="ARBA" id="ARBA00004141"/>
    </source>
</evidence>
<evidence type="ECO:0000259" key="13">
    <source>
        <dbReference type="Pfam" id="PF02163"/>
    </source>
</evidence>
<dbReference type="RefSeq" id="WP_272446399.1">
    <property type="nucleotide sequence ID" value="NZ_JAMQKC010000008.1"/>
</dbReference>
<feature type="transmembrane region" description="Helical" evidence="12">
    <location>
        <begin position="114"/>
        <end position="135"/>
    </location>
</feature>
<feature type="transmembrane region" description="Helical" evidence="12">
    <location>
        <begin position="141"/>
        <end position="161"/>
    </location>
</feature>
<feature type="domain" description="Peptidase M50" evidence="13">
    <location>
        <begin position="60"/>
        <end position="134"/>
    </location>
</feature>
<evidence type="ECO:0000313" key="14">
    <source>
        <dbReference type="EMBL" id="MDC3417331.1"/>
    </source>
</evidence>
<evidence type="ECO:0000256" key="11">
    <source>
        <dbReference type="ARBA" id="ARBA00023136"/>
    </source>
</evidence>
<evidence type="ECO:0000256" key="3">
    <source>
        <dbReference type="ARBA" id="ARBA00007931"/>
    </source>
</evidence>
<keyword evidence="10" id="KW-0482">Metalloprotease</keyword>
<keyword evidence="4 14" id="KW-0645">Protease</keyword>
<dbReference type="GO" id="GO:0008237">
    <property type="term" value="F:metallopeptidase activity"/>
    <property type="evidence" value="ECO:0007669"/>
    <property type="project" value="UniProtKB-KW"/>
</dbReference>
<protein>
    <submittedName>
        <fullName evidence="14">Site-2 protease family protein</fullName>
    </submittedName>
</protein>
<dbReference type="EMBL" id="JAMQKC010000008">
    <property type="protein sequence ID" value="MDC3417331.1"/>
    <property type="molecule type" value="Genomic_DNA"/>
</dbReference>
<keyword evidence="11 12" id="KW-0472">Membrane</keyword>
<feature type="transmembrane region" description="Helical" evidence="12">
    <location>
        <begin position="12"/>
        <end position="31"/>
    </location>
</feature>
<keyword evidence="6" id="KW-0479">Metal-binding</keyword>
<evidence type="ECO:0000256" key="12">
    <source>
        <dbReference type="SAM" id="Phobius"/>
    </source>
</evidence>
<dbReference type="GO" id="GO:0006508">
    <property type="term" value="P:proteolysis"/>
    <property type="evidence" value="ECO:0007669"/>
    <property type="project" value="UniProtKB-KW"/>
</dbReference>
<organism evidence="14 15">
    <name type="scientific">Aquibacillus salsiterrae</name>
    <dbReference type="NCBI Taxonomy" id="2950439"/>
    <lineage>
        <taxon>Bacteria</taxon>
        <taxon>Bacillati</taxon>
        <taxon>Bacillota</taxon>
        <taxon>Bacilli</taxon>
        <taxon>Bacillales</taxon>
        <taxon>Bacillaceae</taxon>
        <taxon>Aquibacillus</taxon>
    </lineage>
</organism>
<dbReference type="CDD" id="cd06160">
    <property type="entry name" value="S2P-M50_like_2"/>
    <property type="match status" value="1"/>
</dbReference>
<dbReference type="GO" id="GO:0046872">
    <property type="term" value="F:metal ion binding"/>
    <property type="evidence" value="ECO:0007669"/>
    <property type="project" value="UniProtKB-KW"/>
</dbReference>
<proteinExistence type="inferred from homology"/>
<evidence type="ECO:0000256" key="8">
    <source>
        <dbReference type="ARBA" id="ARBA00022833"/>
    </source>
</evidence>
<evidence type="ECO:0000256" key="1">
    <source>
        <dbReference type="ARBA" id="ARBA00001947"/>
    </source>
</evidence>
<evidence type="ECO:0000256" key="6">
    <source>
        <dbReference type="ARBA" id="ARBA00022723"/>
    </source>
</evidence>
<keyword evidence="5 12" id="KW-0812">Transmembrane</keyword>
<keyword evidence="9 12" id="KW-1133">Transmembrane helix</keyword>
<reference evidence="14" key="1">
    <citation type="submission" date="2022-06" db="EMBL/GenBank/DDBJ databases">
        <title>Aquibacillus sp. a new bacterium isolated from soil saline samples.</title>
        <authorList>
            <person name="Galisteo C."/>
            <person name="De La Haba R."/>
            <person name="Sanchez-Porro C."/>
            <person name="Ventosa A."/>
        </authorList>
    </citation>
    <scope>NUCLEOTIDE SEQUENCE</scope>
    <source>
        <strain evidence="14">3ASR75-54</strain>
    </source>
</reference>
<evidence type="ECO:0000256" key="10">
    <source>
        <dbReference type="ARBA" id="ARBA00023049"/>
    </source>
</evidence>
<name>A0A9X3WHV9_9BACI</name>
<dbReference type="AlphaFoldDB" id="A0A9X3WHV9"/>
<gene>
    <name evidence="14" type="ORF">NC799_10540</name>
</gene>
<feature type="transmembrane region" description="Helical" evidence="12">
    <location>
        <begin position="43"/>
        <end position="70"/>
    </location>
</feature>
<dbReference type="InterPro" id="IPR008915">
    <property type="entry name" value="Peptidase_M50"/>
</dbReference>
<evidence type="ECO:0000313" key="15">
    <source>
        <dbReference type="Proteomes" id="UP001145069"/>
    </source>
</evidence>
<dbReference type="PANTHER" id="PTHR39188:SF3">
    <property type="entry name" value="STAGE IV SPORULATION PROTEIN FB"/>
    <property type="match status" value="1"/>
</dbReference>
<comment type="similarity">
    <text evidence="3">Belongs to the peptidase M50B family.</text>
</comment>
<evidence type="ECO:0000256" key="5">
    <source>
        <dbReference type="ARBA" id="ARBA00022692"/>
    </source>
</evidence>
<evidence type="ECO:0000256" key="4">
    <source>
        <dbReference type="ARBA" id="ARBA00022670"/>
    </source>
</evidence>
<keyword evidence="7" id="KW-0378">Hydrolase</keyword>
<feature type="transmembrane region" description="Helical" evidence="12">
    <location>
        <begin position="168"/>
        <end position="189"/>
    </location>
</feature>
<dbReference type="PANTHER" id="PTHR39188">
    <property type="entry name" value="MEMBRANE-ASSOCIATED ZINC METALLOPROTEASE M50B"/>
    <property type="match status" value="1"/>
</dbReference>
<evidence type="ECO:0000256" key="7">
    <source>
        <dbReference type="ARBA" id="ARBA00022801"/>
    </source>
</evidence>
<keyword evidence="8" id="KW-0862">Zinc</keyword>